<feature type="transmembrane region" description="Helical" evidence="8">
    <location>
        <begin position="131"/>
        <end position="150"/>
    </location>
</feature>
<dbReference type="EMBL" id="DF968182">
    <property type="protein sequence ID" value="GAP42827.1"/>
    <property type="molecule type" value="Genomic_DNA"/>
</dbReference>
<feature type="domain" description="NADH:quinone oxidoreductase/Mrp antiporter transmembrane" evidence="9">
    <location>
        <begin position="127"/>
        <end position="413"/>
    </location>
</feature>
<evidence type="ECO:0000256" key="3">
    <source>
        <dbReference type="ARBA" id="ARBA00022475"/>
    </source>
</evidence>
<dbReference type="NCBIfam" id="NF009306">
    <property type="entry name" value="PRK12663.1"/>
    <property type="match status" value="1"/>
</dbReference>
<evidence type="ECO:0000256" key="6">
    <source>
        <dbReference type="ARBA" id="ARBA00023136"/>
    </source>
</evidence>
<dbReference type="PRINTS" id="PR01437">
    <property type="entry name" value="NUOXDRDTASE4"/>
</dbReference>
<feature type="transmembrane region" description="Helical" evidence="8">
    <location>
        <begin position="237"/>
        <end position="256"/>
    </location>
</feature>
<evidence type="ECO:0000313" key="11">
    <source>
        <dbReference type="Proteomes" id="UP000053091"/>
    </source>
</evidence>
<comment type="subcellular location">
    <subcellularLocation>
        <location evidence="1">Cell membrane</location>
        <topology evidence="1">Multi-pass membrane protein</topology>
    </subcellularLocation>
    <subcellularLocation>
        <location evidence="7">Membrane</location>
        <topology evidence="7">Multi-pass membrane protein</topology>
    </subcellularLocation>
</comment>
<evidence type="ECO:0000256" key="1">
    <source>
        <dbReference type="ARBA" id="ARBA00004651"/>
    </source>
</evidence>
<dbReference type="RefSeq" id="WP_062039246.1">
    <property type="nucleotide sequence ID" value="NZ_DF968182.1"/>
</dbReference>
<proteinExistence type="inferred from homology"/>
<keyword evidence="6 8" id="KW-0472">Membrane</keyword>
<dbReference type="PANTHER" id="PTHR42703:SF1">
    <property type="entry name" value="NA(+)_H(+) ANTIPORTER SUBUNIT D1"/>
    <property type="match status" value="1"/>
</dbReference>
<accession>A0A0S7BW86</accession>
<keyword evidence="5 8" id="KW-1133">Transmembrane helix</keyword>
<feature type="transmembrane region" description="Helical" evidence="8">
    <location>
        <begin position="367"/>
        <end position="389"/>
    </location>
</feature>
<dbReference type="InterPro" id="IPR003918">
    <property type="entry name" value="NADH_UbQ_OxRdtase"/>
</dbReference>
<feature type="transmembrane region" description="Helical" evidence="8">
    <location>
        <begin position="307"/>
        <end position="330"/>
    </location>
</feature>
<keyword evidence="4 7" id="KW-0812">Transmembrane</keyword>
<keyword evidence="11" id="KW-1185">Reference proteome</keyword>
<reference evidence="10" key="1">
    <citation type="journal article" date="2015" name="Genome Announc.">
        <title>Draft Genome Sequence of Bacteroidales Strain TBC1, a Novel Isolate from a Methanogenic Wastewater Treatment System.</title>
        <authorList>
            <person name="Tourlousse D.M."/>
            <person name="Matsuura N."/>
            <person name="Sun L."/>
            <person name="Toyonaga M."/>
            <person name="Kuroda K."/>
            <person name="Ohashi A."/>
            <person name="Cruz R."/>
            <person name="Yamaguchi T."/>
            <person name="Sekiguchi Y."/>
        </authorList>
    </citation>
    <scope>NUCLEOTIDE SEQUENCE [LARGE SCALE GENOMIC DNA]</scope>
    <source>
        <strain evidence="10">TBC1</strain>
    </source>
</reference>
<dbReference type="InterPro" id="IPR001750">
    <property type="entry name" value="ND/Mrp_TM"/>
</dbReference>
<feature type="transmembrane region" description="Helical" evidence="8">
    <location>
        <begin position="401"/>
        <end position="425"/>
    </location>
</feature>
<evidence type="ECO:0000313" key="10">
    <source>
        <dbReference type="EMBL" id="GAP42827.1"/>
    </source>
</evidence>
<evidence type="ECO:0000256" key="2">
    <source>
        <dbReference type="ARBA" id="ARBA00005346"/>
    </source>
</evidence>
<comment type="similarity">
    <text evidence="2">Belongs to the CPA3 antiporters (TC 2.A.63) subunit D family.</text>
</comment>
<dbReference type="Pfam" id="PF00361">
    <property type="entry name" value="Proton_antipo_M"/>
    <property type="match status" value="1"/>
</dbReference>
<evidence type="ECO:0000256" key="4">
    <source>
        <dbReference type="ARBA" id="ARBA00022692"/>
    </source>
</evidence>
<dbReference type="AlphaFoldDB" id="A0A0S7BW86"/>
<dbReference type="InterPro" id="IPR050586">
    <property type="entry name" value="CPA3_Na-H_Antiporter_D"/>
</dbReference>
<dbReference type="STRING" id="1678841.TBC1_11967"/>
<feature type="transmembrane region" description="Helical" evidence="8">
    <location>
        <begin position="30"/>
        <end position="48"/>
    </location>
</feature>
<feature type="transmembrane region" description="Helical" evidence="8">
    <location>
        <begin position="202"/>
        <end position="225"/>
    </location>
</feature>
<name>A0A0S7BW86_9BACT</name>
<dbReference type="GO" id="GO:0042773">
    <property type="term" value="P:ATP synthesis coupled electron transport"/>
    <property type="evidence" value="ECO:0007669"/>
    <property type="project" value="InterPro"/>
</dbReference>
<dbReference type="GO" id="GO:0008137">
    <property type="term" value="F:NADH dehydrogenase (ubiquinone) activity"/>
    <property type="evidence" value="ECO:0007669"/>
    <property type="project" value="InterPro"/>
</dbReference>
<dbReference type="OrthoDB" id="9811718at2"/>
<feature type="transmembrane region" description="Helical" evidence="8">
    <location>
        <begin position="6"/>
        <end position="23"/>
    </location>
</feature>
<feature type="transmembrane region" description="Helical" evidence="8">
    <location>
        <begin position="162"/>
        <end position="182"/>
    </location>
</feature>
<keyword evidence="3" id="KW-1003">Cell membrane</keyword>
<evidence type="ECO:0000256" key="8">
    <source>
        <dbReference type="SAM" id="Phobius"/>
    </source>
</evidence>
<feature type="transmembrane region" description="Helical" evidence="8">
    <location>
        <begin position="68"/>
        <end position="94"/>
    </location>
</feature>
<sequence>MILPALPVLFPLITIIFLLINFQRREWQPWISLTGSLLQLMLAIFILIRVKHEGILVLHTGNWLAPFGITLVMDAFSSIMILLAGIIAVSISIYSFEAIDRQRQSFFYFPMVHGLLMGVNGAFVTGDIFNLYVWFEVMLMASFVLITLGGEKKQLRGAVKYVTLNLVSSLLFLAGIGLLYGKTGTLNMADLALKLSIADNNILINTSAVLFFVAFSIKSAVFPFFFWLPASYHTPPVAITALFAGLLTKVGVYAMIRFYTLFFVQDKLFWHPLFLWIGGFTMVVGVLTAASQYDMRKILSFHIISQIGYMIMGLGIFTVAGVAGAIFYMAHNIIAKTNTFLVAGLINRVTGSYDLKSIGGLYKVRPWLAILFIIPAFGLAGIPPLSGFFGKLILISAGFSAGEYVISFVALAVGLFTLFSMVKIWNEAFWKARPENSDPFKGENGKLPVSMVLPVAFLGLLTLTMGFAVRPILDFAMDASMQLLNPGPYIEAVLGNNYLSQ</sequence>
<evidence type="ECO:0000256" key="5">
    <source>
        <dbReference type="ARBA" id="ARBA00022989"/>
    </source>
</evidence>
<dbReference type="PATRIC" id="fig|1678841.3.peg.1091"/>
<gene>
    <name evidence="10" type="ORF">TBC1_11967</name>
</gene>
<evidence type="ECO:0000259" key="9">
    <source>
        <dbReference type="Pfam" id="PF00361"/>
    </source>
</evidence>
<evidence type="ECO:0000256" key="7">
    <source>
        <dbReference type="RuleBase" id="RU000320"/>
    </source>
</evidence>
<dbReference type="PANTHER" id="PTHR42703">
    <property type="entry name" value="NADH DEHYDROGENASE"/>
    <property type="match status" value="1"/>
</dbReference>
<organism evidence="10">
    <name type="scientific">Lentimicrobium saccharophilum</name>
    <dbReference type="NCBI Taxonomy" id="1678841"/>
    <lineage>
        <taxon>Bacteria</taxon>
        <taxon>Pseudomonadati</taxon>
        <taxon>Bacteroidota</taxon>
        <taxon>Bacteroidia</taxon>
        <taxon>Bacteroidales</taxon>
        <taxon>Lentimicrobiaceae</taxon>
        <taxon>Lentimicrobium</taxon>
    </lineage>
</organism>
<feature type="transmembrane region" description="Helical" evidence="8">
    <location>
        <begin position="268"/>
        <end position="287"/>
    </location>
</feature>
<feature type="transmembrane region" description="Helical" evidence="8">
    <location>
        <begin position="106"/>
        <end position="125"/>
    </location>
</feature>
<protein>
    <submittedName>
        <fullName evidence="10">Multisubunit sodium/proton antiporter, MrpD subunit</fullName>
    </submittedName>
</protein>
<dbReference type="GO" id="GO:0005886">
    <property type="term" value="C:plasma membrane"/>
    <property type="evidence" value="ECO:0007669"/>
    <property type="project" value="UniProtKB-SubCell"/>
</dbReference>
<dbReference type="Proteomes" id="UP000053091">
    <property type="component" value="Unassembled WGS sequence"/>
</dbReference>
<feature type="transmembrane region" description="Helical" evidence="8">
    <location>
        <begin position="451"/>
        <end position="473"/>
    </location>
</feature>